<proteinExistence type="predicted"/>
<protein>
    <submittedName>
        <fullName evidence="2">50S ribosomal protein L5</fullName>
    </submittedName>
</protein>
<comment type="caution">
    <text evidence="2">The sequence shown here is derived from an EMBL/GenBank/DDBJ whole genome shotgun (WGS) entry which is preliminary data.</text>
</comment>
<feature type="transmembrane region" description="Helical" evidence="1">
    <location>
        <begin position="34"/>
        <end position="58"/>
    </location>
</feature>
<keyword evidence="1" id="KW-0472">Membrane</keyword>
<evidence type="ECO:0000313" key="3">
    <source>
        <dbReference type="Proteomes" id="UP000830375"/>
    </source>
</evidence>
<keyword evidence="1" id="KW-1133">Transmembrane helix</keyword>
<keyword evidence="2" id="KW-0689">Ribosomal protein</keyword>
<evidence type="ECO:0000256" key="1">
    <source>
        <dbReference type="SAM" id="Phobius"/>
    </source>
</evidence>
<dbReference type="Proteomes" id="UP000830375">
    <property type="component" value="Unassembled WGS sequence"/>
</dbReference>
<name>A0ABQ8MPH4_LABRO</name>
<gene>
    <name evidence="2" type="ORF">H4Q32_003031</name>
</gene>
<keyword evidence="3" id="KW-1185">Reference proteome</keyword>
<sequence length="77" mass="9150">MLFTKITVNYMGVSPQNVDHKIYNYIINIMEQLVFLNCHFCFCFLISFSLLSSLLMLLQQSIHQIENLRKLPLPYHQ</sequence>
<dbReference type="EMBL" id="JACTAM010000005">
    <property type="protein sequence ID" value="KAI2664748.1"/>
    <property type="molecule type" value="Genomic_DNA"/>
</dbReference>
<keyword evidence="1" id="KW-0812">Transmembrane</keyword>
<organism evidence="2 3">
    <name type="scientific">Labeo rohita</name>
    <name type="common">Indian major carp</name>
    <name type="synonym">Cyprinus rohita</name>
    <dbReference type="NCBI Taxonomy" id="84645"/>
    <lineage>
        <taxon>Eukaryota</taxon>
        <taxon>Metazoa</taxon>
        <taxon>Chordata</taxon>
        <taxon>Craniata</taxon>
        <taxon>Vertebrata</taxon>
        <taxon>Euteleostomi</taxon>
        <taxon>Actinopterygii</taxon>
        <taxon>Neopterygii</taxon>
        <taxon>Teleostei</taxon>
        <taxon>Ostariophysi</taxon>
        <taxon>Cypriniformes</taxon>
        <taxon>Cyprinidae</taxon>
        <taxon>Labeoninae</taxon>
        <taxon>Labeonini</taxon>
        <taxon>Labeo</taxon>
    </lineage>
</organism>
<evidence type="ECO:0000313" key="2">
    <source>
        <dbReference type="EMBL" id="KAI2664748.1"/>
    </source>
</evidence>
<reference evidence="2 3" key="1">
    <citation type="submission" date="2022-01" db="EMBL/GenBank/DDBJ databases">
        <title>A high-quality chromosome-level genome assembly of rohu carp, Labeo rohita.</title>
        <authorList>
            <person name="Arick M.A. II"/>
            <person name="Hsu C.-Y."/>
            <person name="Magbanua Z."/>
            <person name="Pechanova O."/>
            <person name="Grover C."/>
            <person name="Miller E."/>
            <person name="Thrash A."/>
            <person name="Ezzel L."/>
            <person name="Alam S."/>
            <person name="Benzie J."/>
            <person name="Hamilton M."/>
            <person name="Karsi A."/>
            <person name="Lawrence M.L."/>
            <person name="Peterson D.G."/>
        </authorList>
    </citation>
    <scope>NUCLEOTIDE SEQUENCE [LARGE SCALE GENOMIC DNA]</scope>
    <source>
        <strain evidence="3">BAU-BD-2019</strain>
        <tissue evidence="2">Blood</tissue>
    </source>
</reference>
<dbReference type="GO" id="GO:0005840">
    <property type="term" value="C:ribosome"/>
    <property type="evidence" value="ECO:0007669"/>
    <property type="project" value="UniProtKB-KW"/>
</dbReference>
<accession>A0ABQ8MPH4</accession>
<keyword evidence="2" id="KW-0687">Ribonucleoprotein</keyword>